<dbReference type="EMBL" id="JAUOPU010000022">
    <property type="protein sequence ID" value="MDO6544270.1"/>
    <property type="molecule type" value="Genomic_DNA"/>
</dbReference>
<dbReference type="InterPro" id="IPR027385">
    <property type="entry name" value="Beta-barrel_OMP"/>
</dbReference>
<dbReference type="RefSeq" id="WP_062687957.1">
    <property type="nucleotide sequence ID" value="NZ_AP024850.1"/>
</dbReference>
<dbReference type="InterPro" id="IPR011250">
    <property type="entry name" value="OMP/PagP_B-barrel"/>
</dbReference>
<keyword evidence="1 2" id="KW-0732">Signal</keyword>
<dbReference type="Pfam" id="PF13505">
    <property type="entry name" value="OMP_b-brl"/>
    <property type="match status" value="1"/>
</dbReference>
<comment type="caution">
    <text evidence="4">The sequence shown here is derived from an EMBL/GenBank/DDBJ whole genome shotgun (WGS) entry which is preliminary data.</text>
</comment>
<evidence type="ECO:0000313" key="4">
    <source>
        <dbReference type="EMBL" id="MDO6544270.1"/>
    </source>
</evidence>
<evidence type="ECO:0000256" key="1">
    <source>
        <dbReference type="ARBA" id="ARBA00022729"/>
    </source>
</evidence>
<dbReference type="SUPFAM" id="SSF56925">
    <property type="entry name" value="OMPA-like"/>
    <property type="match status" value="1"/>
</dbReference>
<name>A0AAW7YC92_9GAMM</name>
<feature type="domain" description="Outer membrane protein beta-barrel" evidence="3">
    <location>
        <begin position="10"/>
        <end position="176"/>
    </location>
</feature>
<feature type="chain" id="PRO_5043812773" evidence="2">
    <location>
        <begin position="20"/>
        <end position="176"/>
    </location>
</feature>
<organism evidence="4 5">
    <name type="scientific">Photobacterium sanguinicancri</name>
    <dbReference type="NCBI Taxonomy" id="875932"/>
    <lineage>
        <taxon>Bacteria</taxon>
        <taxon>Pseudomonadati</taxon>
        <taxon>Pseudomonadota</taxon>
        <taxon>Gammaproteobacteria</taxon>
        <taxon>Vibrionales</taxon>
        <taxon>Vibrionaceae</taxon>
        <taxon>Photobacterium</taxon>
    </lineage>
</organism>
<proteinExistence type="predicted"/>
<feature type="signal peptide" evidence="2">
    <location>
        <begin position="1"/>
        <end position="19"/>
    </location>
</feature>
<evidence type="ECO:0000256" key="2">
    <source>
        <dbReference type="SAM" id="SignalP"/>
    </source>
</evidence>
<reference evidence="4" key="1">
    <citation type="submission" date="2023-07" db="EMBL/GenBank/DDBJ databases">
        <title>Genome content predicts the carbon catabolic preferences of heterotrophic bacteria.</title>
        <authorList>
            <person name="Gralka M."/>
        </authorList>
    </citation>
    <scope>NUCLEOTIDE SEQUENCE</scope>
    <source>
        <strain evidence="4">G2M05</strain>
    </source>
</reference>
<dbReference type="AlphaFoldDB" id="A0AAW7YC92"/>
<protein>
    <submittedName>
        <fullName evidence="4">Outer membrane beta-barrel protein</fullName>
    </submittedName>
</protein>
<dbReference type="Proteomes" id="UP001170624">
    <property type="component" value="Unassembled WGS sequence"/>
</dbReference>
<sequence>MKKLGLGMILVLTSMSGMAYEQQGNRLGFGITHSQVEQLGHTYKANAVNVDWGYDFNQVFSLNAGGVFHTTEDVYGNKPITGYVEAEFGHVFDVGSGFHVKPYVAGGLAMTTREKEIETPDSSGEHLQNVQAGVSVAAGVRVVASSGIYIDTRIGRVNFDKVREEKAVNLSIGYKF</sequence>
<dbReference type="Gene3D" id="2.40.160.20">
    <property type="match status" value="1"/>
</dbReference>
<accession>A0AAW7YC92</accession>
<gene>
    <name evidence="4" type="ORF">Q4568_17150</name>
</gene>
<evidence type="ECO:0000259" key="3">
    <source>
        <dbReference type="Pfam" id="PF13505"/>
    </source>
</evidence>
<evidence type="ECO:0000313" key="5">
    <source>
        <dbReference type="Proteomes" id="UP001170624"/>
    </source>
</evidence>